<organism evidence="2 3">
    <name type="scientific">Paramuricea clavata</name>
    <name type="common">Red gorgonian</name>
    <name type="synonym">Violescent sea-whip</name>
    <dbReference type="NCBI Taxonomy" id="317549"/>
    <lineage>
        <taxon>Eukaryota</taxon>
        <taxon>Metazoa</taxon>
        <taxon>Cnidaria</taxon>
        <taxon>Anthozoa</taxon>
        <taxon>Octocorallia</taxon>
        <taxon>Malacalcyonacea</taxon>
        <taxon>Plexauridae</taxon>
        <taxon>Paramuricea</taxon>
    </lineage>
</organism>
<protein>
    <submittedName>
        <fullName evidence="2">Uncharacterized protein</fullName>
    </submittedName>
</protein>
<dbReference type="AlphaFoldDB" id="A0A6S7LR77"/>
<reference evidence="2" key="1">
    <citation type="submission" date="2020-04" db="EMBL/GenBank/DDBJ databases">
        <authorList>
            <person name="Alioto T."/>
            <person name="Alioto T."/>
            <person name="Gomez Garrido J."/>
        </authorList>
    </citation>
    <scope>NUCLEOTIDE SEQUENCE</scope>
    <source>
        <strain evidence="2">A484AB</strain>
    </source>
</reference>
<dbReference type="InterPro" id="IPR050951">
    <property type="entry name" value="Retrovirus_Pol_polyprotein"/>
</dbReference>
<evidence type="ECO:0000313" key="2">
    <source>
        <dbReference type="EMBL" id="CAB4041353.1"/>
    </source>
</evidence>
<proteinExistence type="predicted"/>
<dbReference type="Proteomes" id="UP001152795">
    <property type="component" value="Unassembled WGS sequence"/>
</dbReference>
<feature type="region of interest" description="Disordered" evidence="1">
    <location>
        <begin position="291"/>
        <end position="314"/>
    </location>
</feature>
<accession>A0A6S7LR77</accession>
<sequence>NDRVAKVIEETVSQDVIDEHPPIEPAPWVSNAVIAPKPDGTIHITLDARNVNKAIQASNLPIPRQRILKQSSAGQTFSQRWISSLHSGKSSSIQIQDILQYSTRTTNCTGTRTYNASETAQGELNVALQPLFANIPQAHLIHDDLIVAAKNDVKHNKAIEEVMKAIFSAGITLNPNKCTFGASEIEFWGLRIVSSGVRSSSVKVDALNYISPPRSKEDLVSFLYMMQLNAEFIPNFAKQALKAATKTATVGTSGSGRLKQSIIHAPHHSGSRLYRLCKNCTVYKRRPNSCKDKGAHKSRVDLYSKDGGNRGALS</sequence>
<dbReference type="Gene3D" id="3.30.70.270">
    <property type="match status" value="1"/>
</dbReference>
<name>A0A6S7LR77_PARCT</name>
<feature type="compositionally biased region" description="Basic and acidic residues" evidence="1">
    <location>
        <begin position="291"/>
        <end position="308"/>
    </location>
</feature>
<dbReference type="InterPro" id="IPR043128">
    <property type="entry name" value="Rev_trsase/Diguanyl_cyclase"/>
</dbReference>
<evidence type="ECO:0000313" key="3">
    <source>
        <dbReference type="Proteomes" id="UP001152795"/>
    </source>
</evidence>
<dbReference type="Gene3D" id="3.10.10.10">
    <property type="entry name" value="HIV Type 1 Reverse Transcriptase, subunit A, domain 1"/>
    <property type="match status" value="1"/>
</dbReference>
<dbReference type="InterPro" id="IPR043502">
    <property type="entry name" value="DNA/RNA_pol_sf"/>
</dbReference>
<gene>
    <name evidence="2" type="ORF">PACLA_8A035996</name>
</gene>
<keyword evidence="3" id="KW-1185">Reference proteome</keyword>
<dbReference type="EMBL" id="CACRXK020028170">
    <property type="protein sequence ID" value="CAB4041353.1"/>
    <property type="molecule type" value="Genomic_DNA"/>
</dbReference>
<evidence type="ECO:0000256" key="1">
    <source>
        <dbReference type="SAM" id="MobiDB-lite"/>
    </source>
</evidence>
<feature type="non-terminal residue" evidence="2">
    <location>
        <position position="1"/>
    </location>
</feature>
<dbReference type="PANTHER" id="PTHR37984">
    <property type="entry name" value="PROTEIN CBG26694"/>
    <property type="match status" value="1"/>
</dbReference>
<dbReference type="PANTHER" id="PTHR37984:SF5">
    <property type="entry name" value="PROTEIN NYNRIN-LIKE"/>
    <property type="match status" value="1"/>
</dbReference>
<dbReference type="SUPFAM" id="SSF56672">
    <property type="entry name" value="DNA/RNA polymerases"/>
    <property type="match status" value="1"/>
</dbReference>
<comment type="caution">
    <text evidence="2">The sequence shown here is derived from an EMBL/GenBank/DDBJ whole genome shotgun (WGS) entry which is preliminary data.</text>
</comment>